<protein>
    <submittedName>
        <fullName evidence="1">Uncharacterized protein</fullName>
    </submittedName>
</protein>
<accession>A0A3M6AGT0</accession>
<dbReference type="AlphaFoldDB" id="A0A3M6AGT0"/>
<sequence length="507" mass="55212">MRQSVQKGEGHGCEVIVFNAHLQFAFAEPGGKPLARLRLCRAADRVAALVEQDAVTASQCGERADHVEGLHLTLQLQLARLDLFTNGSRQTLGQGIQTLAQKGQGPARVLGSKAALHVRQTHLALMHVLFEGAAQAHVQVVQPLRLLTQALARMTQTPRNALETQALAHQAVLHAADQSAVQVVDASMQVTGVRGEQFGSGRRRRRSHVGHEITDGNIGFMANGTDNRRHAGVDGAGDGFFVETPQVFQRAAATGKNQRIEASAVGQFQRADNLVDRLTALNGGGDQCQLDPRCAAAEHTNDVADYRAGRRADDADTLRMQWQGNLALGAEQAFVAELGFQRVERQAQSAITGGFDGVENQLVVATAFKQRHLAAHLDLQTVLQRLTHTCRALPEQRATHLRARVLQREVHMARSRTREIGYLAFDPDTAEHVLQQHPRTAVELADSKDFPVEAESCERVFNHVGHHNGNAGLAHGSVAPLRSGFHLDQNHQPIKLRPRTALSDAPL</sequence>
<evidence type="ECO:0000313" key="1">
    <source>
        <dbReference type="EMBL" id="RMV18262.1"/>
    </source>
</evidence>
<gene>
    <name evidence="1" type="ORF">ALP16_05415</name>
</gene>
<reference evidence="1 2" key="1">
    <citation type="submission" date="2018-08" db="EMBL/GenBank/DDBJ databases">
        <title>Recombination of ecologically and evolutionarily significant loci maintains genetic cohesion in the Pseudomonas syringae species complex.</title>
        <authorList>
            <person name="Dillon M."/>
            <person name="Thakur S."/>
            <person name="Almeida R.N.D."/>
            <person name="Weir B.S."/>
            <person name="Guttman D.S."/>
        </authorList>
    </citation>
    <scope>NUCLEOTIDE SEQUENCE [LARGE SCALE GENOMIC DNA]</scope>
    <source>
        <strain evidence="1 2">ICMP 11897</strain>
    </source>
</reference>
<evidence type="ECO:0000313" key="2">
    <source>
        <dbReference type="Proteomes" id="UP000272703"/>
    </source>
</evidence>
<comment type="caution">
    <text evidence="1">The sequence shown here is derived from an EMBL/GenBank/DDBJ whole genome shotgun (WGS) entry which is preliminary data.</text>
</comment>
<organism evidence="1 2">
    <name type="scientific">Pseudomonas savastanoi</name>
    <name type="common">Pseudomonas syringae pv. savastanoi</name>
    <dbReference type="NCBI Taxonomy" id="29438"/>
    <lineage>
        <taxon>Bacteria</taxon>
        <taxon>Pseudomonadati</taxon>
        <taxon>Pseudomonadota</taxon>
        <taxon>Gammaproteobacteria</taxon>
        <taxon>Pseudomonadales</taxon>
        <taxon>Pseudomonadaceae</taxon>
        <taxon>Pseudomonas</taxon>
    </lineage>
</organism>
<name>A0A3M6AGT0_PSESS</name>
<dbReference type="EMBL" id="RBUN01000247">
    <property type="protein sequence ID" value="RMV18262.1"/>
    <property type="molecule type" value="Genomic_DNA"/>
</dbReference>
<dbReference type="Proteomes" id="UP000272703">
    <property type="component" value="Unassembled WGS sequence"/>
</dbReference>
<proteinExistence type="predicted"/>